<feature type="region of interest" description="Disordered" evidence="2">
    <location>
        <begin position="1841"/>
        <end position="1862"/>
    </location>
</feature>
<feature type="region of interest" description="Disordered" evidence="2">
    <location>
        <begin position="1048"/>
        <end position="1086"/>
    </location>
</feature>
<dbReference type="InterPro" id="IPR000008">
    <property type="entry name" value="C2_dom"/>
</dbReference>
<feature type="compositionally biased region" description="Pro residues" evidence="2">
    <location>
        <begin position="1539"/>
        <end position="1557"/>
    </location>
</feature>
<dbReference type="Pfam" id="PF00595">
    <property type="entry name" value="PDZ"/>
    <property type="match status" value="1"/>
</dbReference>
<dbReference type="CDD" id="cd06718">
    <property type="entry name" value="PDZ_Par6-like"/>
    <property type="match status" value="1"/>
</dbReference>
<dbReference type="InterPro" id="IPR035892">
    <property type="entry name" value="C2_domain_sf"/>
</dbReference>
<feature type="compositionally biased region" description="Low complexity" evidence="2">
    <location>
        <begin position="548"/>
        <end position="568"/>
    </location>
</feature>
<dbReference type="SUPFAM" id="SSF49562">
    <property type="entry name" value="C2 domain (Calcium/lipid-binding domain, CaLB)"/>
    <property type="match status" value="1"/>
</dbReference>
<dbReference type="CDD" id="cd00030">
    <property type="entry name" value="C2"/>
    <property type="match status" value="1"/>
</dbReference>
<keyword evidence="6" id="KW-1185">Reference proteome</keyword>
<dbReference type="PANTHER" id="PTHR46150">
    <property type="entry name" value="RHO GTPASE-ACTIVATING PROTEIN 100F"/>
    <property type="match status" value="1"/>
</dbReference>
<dbReference type="OrthoDB" id="120383at2759"/>
<dbReference type="GO" id="GO:0005096">
    <property type="term" value="F:GTPase activator activity"/>
    <property type="evidence" value="ECO:0007669"/>
    <property type="project" value="UniProtKB-KW"/>
</dbReference>
<feature type="region of interest" description="Disordered" evidence="2">
    <location>
        <begin position="232"/>
        <end position="254"/>
    </location>
</feature>
<accession>A0A979FLH9</accession>
<dbReference type="SUPFAM" id="SSF50156">
    <property type="entry name" value="PDZ domain-like"/>
    <property type="match status" value="1"/>
</dbReference>
<evidence type="ECO:0000259" key="3">
    <source>
        <dbReference type="PROSITE" id="PS50004"/>
    </source>
</evidence>
<evidence type="ECO:0000259" key="5">
    <source>
        <dbReference type="PROSITE" id="PS50238"/>
    </source>
</evidence>
<dbReference type="GO" id="GO:0007165">
    <property type="term" value="P:signal transduction"/>
    <property type="evidence" value="ECO:0007669"/>
    <property type="project" value="InterPro"/>
</dbReference>
<feature type="compositionally biased region" description="Gly residues" evidence="2">
    <location>
        <begin position="1661"/>
        <end position="1681"/>
    </location>
</feature>
<dbReference type="GO" id="GO:0030030">
    <property type="term" value="P:cell projection organization"/>
    <property type="evidence" value="ECO:0007669"/>
    <property type="project" value="TreeGrafter"/>
</dbReference>
<proteinExistence type="predicted"/>
<dbReference type="Proteomes" id="UP000694843">
    <property type="component" value="Unplaced"/>
</dbReference>
<feature type="compositionally biased region" description="Low complexity" evidence="2">
    <location>
        <begin position="1628"/>
        <end position="1641"/>
    </location>
</feature>
<dbReference type="GO" id="GO:0097060">
    <property type="term" value="C:synaptic membrane"/>
    <property type="evidence" value="ECO:0007669"/>
    <property type="project" value="TreeGrafter"/>
</dbReference>
<dbReference type="SMART" id="SM00239">
    <property type="entry name" value="C2"/>
    <property type="match status" value="1"/>
</dbReference>
<keyword evidence="1" id="KW-0343">GTPase activation</keyword>
<feature type="compositionally biased region" description="Polar residues" evidence="2">
    <location>
        <begin position="1008"/>
        <end position="1020"/>
    </location>
</feature>
<feature type="compositionally biased region" description="Polar residues" evidence="2">
    <location>
        <begin position="1559"/>
        <end position="1576"/>
    </location>
</feature>
<feature type="compositionally biased region" description="Gly residues" evidence="2">
    <location>
        <begin position="56"/>
        <end position="68"/>
    </location>
</feature>
<dbReference type="SMART" id="SM00324">
    <property type="entry name" value="RhoGAP"/>
    <property type="match status" value="1"/>
</dbReference>
<organism evidence="6 7">
    <name type="scientific">Hyalella azteca</name>
    <name type="common">Amphipod</name>
    <dbReference type="NCBI Taxonomy" id="294128"/>
    <lineage>
        <taxon>Eukaryota</taxon>
        <taxon>Metazoa</taxon>
        <taxon>Ecdysozoa</taxon>
        <taxon>Arthropoda</taxon>
        <taxon>Crustacea</taxon>
        <taxon>Multicrustacea</taxon>
        <taxon>Malacostraca</taxon>
        <taxon>Eumalacostraca</taxon>
        <taxon>Peracarida</taxon>
        <taxon>Amphipoda</taxon>
        <taxon>Senticaudata</taxon>
        <taxon>Talitrida</taxon>
        <taxon>Talitroidea</taxon>
        <taxon>Hyalellidae</taxon>
        <taxon>Hyalella</taxon>
    </lineage>
</organism>
<dbReference type="FunFam" id="1.10.555.10:FF:000031">
    <property type="entry name" value="rho GTPase-activating protein 100F isoform X6"/>
    <property type="match status" value="1"/>
</dbReference>
<dbReference type="InterPro" id="IPR008936">
    <property type="entry name" value="Rho_GTPase_activation_prot"/>
</dbReference>
<dbReference type="InterPro" id="IPR057459">
    <property type="entry name" value="SYDE1/2_C2"/>
</dbReference>
<dbReference type="CTD" id="43758"/>
<dbReference type="SMART" id="SM00228">
    <property type="entry name" value="PDZ"/>
    <property type="match status" value="1"/>
</dbReference>
<dbReference type="InterPro" id="IPR052118">
    <property type="entry name" value="Rho-GAP_regulator"/>
</dbReference>
<feature type="domain" description="Rho-GAP" evidence="5">
    <location>
        <begin position="1331"/>
        <end position="1524"/>
    </location>
</feature>
<dbReference type="Gene3D" id="2.30.42.10">
    <property type="match status" value="1"/>
</dbReference>
<evidence type="ECO:0000259" key="4">
    <source>
        <dbReference type="PROSITE" id="PS50106"/>
    </source>
</evidence>
<feature type="compositionally biased region" description="Basic and acidic residues" evidence="2">
    <location>
        <begin position="978"/>
        <end position="991"/>
    </location>
</feature>
<dbReference type="InterPro" id="IPR000198">
    <property type="entry name" value="RhoGAP_dom"/>
</dbReference>
<dbReference type="SUPFAM" id="SSF48350">
    <property type="entry name" value="GTPase activation domain, GAP"/>
    <property type="match status" value="1"/>
</dbReference>
<sequence length="1895" mass="204009">MRDRLLRGMCDARLGNGGSHYPACGCFFSDGVATPKHMEGSNGGGGVELAASPRRVGGGGSSKGGQGGQRDPPQMVVQSDFRKVSGISSEIFRQIETVENDHDASTAAAMDVVERRGEMVVRLLDPRTLSRNGYESAKRFLALQTSKYSVQLVEIVKRPGQTLGLYIREGNGAERQEGVFISRIALESPVYNSGCLRVGDEVLAVNLVDVTRMSLDDVVIIMSIPRRLLLTTRSRRGARQPMHQPNRLEPKPPPVVVLKKDYEEDPLDDSTSNGDQLRLGAMGRPPPHGMAPQQERFSTLPRYRPPDMSVLRYEEPLMSYNRGGPPPQGPAPLPPHYVSMKPGQHPNVPMGMNPPHPGYPIRGGPGSIGRLPGPGGSRGGYGVPPGPDHLYHPPPPVITEQPRPRHHPNFYQYDRSYPKTLESLAERIHSFYGAPNTPGHQGLDPRLGYGGTLGRSTAGRPRLARTLSDQRLPATEREALSDYEGSSGMSAARRYKAWQEASLAPLQQAYGSGEGATLDRYQEAMRRLSALRQRTRSVDYASDTEVLAPRPLAARPRSASSRSNSLPRQRLQRGGADPMMLRGGVGFGRPTRGALGPGPRIGSSARHSLAGSEDESDGAVSAPEMASGHRRDRGKKSKRFYDVDDEAATSPRDVTELAIPSSRQHDLDYHLQQKRFLKEKLMQNTQQILLEKHMQRLQEQQHKDLLSQQLDQHIFYQHKTRRLLSEKNADEISSFTDGSFCENSSDFLNQQLDQHIEHQKLLKRIERPEIEKNFLESSLKTSVPGRPRVYSDSSDANTSSATEDETPQGKSPVTIPNLSVGSGTFCLPDEEVPLMLQYHTLPSSLLKHKRAASETAVKFSDQTQASTILLPSEITQYNTNINSQLSFVRKDAQKNSTGRAVYESFAHVHPTGTNLSSVVLGDVVTGATQAVNADIRASLRSQVPSLPKVVVHSPRDSSIDHRTSYPLHLGKSLRVTDQRESLRKENVEHVSSKAPSGEEPPLSDREVTSSPHAFQPTSSKGSATFYALTSQTLPRNLPSRRVTFASSTEAVASNHDVQTHEEGPTTSSSHNMKPFEKNVASSTASSDDLPYYARRLHLGAGGRTSAVSARQDPALLQKAVALNTGSLERGSAMGAGVRRLRSSLLEEARTAGAAGAPHPSPNKGLPALSLLDINPAEFLKYKVGVGSIGGVTEGVSGILWVHLLAGRGLKAAGRAEFRDLYCVLECDRVHKARTVVRTGDHNFDWDETFDLDLINNKELDFLIYSWDPQFRHKLCYKGSVHLVSLLKEAPLHQLALKVEPRGTLYLKLSYTPPVTAFIRSPKLRKSAVFGVDLDTVSQRESGGSAVPLVIARCVAEVERRGLDIIGLYRLCGSATKKRLLRDAFERNPRLVDLSADNVPDINVITGILKDYLRELPEPLFTKCLYQMLVDALTVMLPDDPEGNAKLMFSILDCLPKINKITLFLLMDHLRLVSSQSERNKMTTQNLAICFGPVLMLQSEPETIMDFHQPISILKFLLDLWPSKSARAAEAASARNVGLPPKPPPPLLPRNNQPPPLPTTVASPTSSPGGLASSSQGGARRKPPAPRSQLSKVAPNTGGGSGSSTPLSPQGSESDSSPNPPVSIRAKLPSQQQHQQPPRSSPGTSQFNAINDGSKNVVSGRQNGGGALSGGGGVAESGGRPGFGRVNFGGNSDGTGGTCDKNSSGGGGIVGGVPLPGMVSQALGHRTSSVTPSGPDSSGGNTSGSITSTPTSSITSPPSTMSANLPGESFSQSGGSFDTDSFLRGTYSRVNMAADHFLGDGSAAGGYNRDGPSLPNEGGATAVPESSTAAVTENLVAIPPNSSMSSASGGPFAAPVSSSGGPFGSLGLHQVTNISTNPFLNGRHLLTGDEDEDSLR</sequence>
<dbReference type="Pfam" id="PF00620">
    <property type="entry name" value="RhoGAP"/>
    <property type="match status" value="1"/>
</dbReference>
<name>A0A979FLH9_HYAAZ</name>
<feature type="domain" description="C2" evidence="3">
    <location>
        <begin position="1184"/>
        <end position="1295"/>
    </location>
</feature>
<feature type="compositionally biased region" description="Low complexity" evidence="2">
    <location>
        <begin position="1737"/>
        <end position="1759"/>
    </location>
</feature>
<feature type="compositionally biased region" description="Low complexity" evidence="2">
    <location>
        <begin position="791"/>
        <end position="801"/>
    </location>
</feature>
<protein>
    <submittedName>
        <fullName evidence="7">Rho GTPase-activating protein 100F-like</fullName>
    </submittedName>
</protein>
<feature type="compositionally biased region" description="Polar residues" evidence="2">
    <location>
        <begin position="1768"/>
        <end position="1777"/>
    </location>
</feature>
<dbReference type="InterPro" id="IPR001478">
    <property type="entry name" value="PDZ"/>
</dbReference>
<feature type="compositionally biased region" description="Polar residues" evidence="2">
    <location>
        <begin position="1725"/>
        <end position="1735"/>
    </location>
</feature>
<feature type="region of interest" description="Disordered" evidence="2">
    <location>
        <begin position="548"/>
        <end position="653"/>
    </location>
</feature>
<dbReference type="PROSITE" id="PS50106">
    <property type="entry name" value="PDZ"/>
    <property type="match status" value="1"/>
</dbReference>
<feature type="domain" description="PDZ" evidence="4">
    <location>
        <begin position="152"/>
        <end position="222"/>
    </location>
</feature>
<evidence type="ECO:0000313" key="6">
    <source>
        <dbReference type="Proteomes" id="UP000694843"/>
    </source>
</evidence>
<evidence type="ECO:0000256" key="2">
    <source>
        <dbReference type="SAM" id="MobiDB-lite"/>
    </source>
</evidence>
<reference evidence="7" key="1">
    <citation type="submission" date="2025-08" db="UniProtKB">
        <authorList>
            <consortium name="RefSeq"/>
        </authorList>
    </citation>
    <scope>IDENTIFICATION</scope>
    <source>
        <tissue evidence="7">Whole organism</tissue>
    </source>
</reference>
<dbReference type="InterPro" id="IPR036034">
    <property type="entry name" value="PDZ_sf"/>
</dbReference>
<dbReference type="PROSITE" id="PS50004">
    <property type="entry name" value="C2"/>
    <property type="match status" value="1"/>
</dbReference>
<dbReference type="GO" id="GO:0046578">
    <property type="term" value="P:regulation of Ras protein signal transduction"/>
    <property type="evidence" value="ECO:0007669"/>
    <property type="project" value="TreeGrafter"/>
</dbReference>
<dbReference type="PANTHER" id="PTHR46150:SF3">
    <property type="entry name" value="RHO GTPASE-ACTIVATING PROTEIN 100F"/>
    <property type="match status" value="1"/>
</dbReference>
<evidence type="ECO:0000256" key="1">
    <source>
        <dbReference type="ARBA" id="ARBA00022468"/>
    </source>
</evidence>
<feature type="compositionally biased region" description="Basic residues" evidence="2">
    <location>
        <begin position="628"/>
        <end position="638"/>
    </location>
</feature>
<feature type="region of interest" description="Disordered" evidence="2">
    <location>
        <begin position="38"/>
        <end position="76"/>
    </location>
</feature>
<dbReference type="Gene3D" id="1.10.555.10">
    <property type="entry name" value="Rho GTPase activation protein"/>
    <property type="match status" value="1"/>
</dbReference>
<feature type="region of interest" description="Disordered" evidence="2">
    <location>
        <begin position="978"/>
        <end position="1020"/>
    </location>
</feature>
<dbReference type="GeneID" id="125178213"/>
<feature type="compositionally biased region" description="Low complexity" evidence="2">
    <location>
        <begin position="1602"/>
        <end position="1611"/>
    </location>
</feature>
<dbReference type="RefSeq" id="XP_047737376.1">
    <property type="nucleotide sequence ID" value="XM_047881420.1"/>
</dbReference>
<dbReference type="KEGG" id="hazt:125178213"/>
<dbReference type="GO" id="GO:0016477">
    <property type="term" value="P:cell migration"/>
    <property type="evidence" value="ECO:0007669"/>
    <property type="project" value="TreeGrafter"/>
</dbReference>
<dbReference type="PROSITE" id="PS50238">
    <property type="entry name" value="RHOGAP"/>
    <property type="match status" value="1"/>
</dbReference>
<feature type="region of interest" description="Disordered" evidence="2">
    <location>
        <begin position="776"/>
        <end position="816"/>
    </location>
</feature>
<dbReference type="Gene3D" id="2.60.40.150">
    <property type="entry name" value="C2 domain"/>
    <property type="match status" value="1"/>
</dbReference>
<feature type="region of interest" description="Disordered" evidence="2">
    <location>
        <begin position="1531"/>
        <end position="1777"/>
    </location>
</feature>
<feature type="region of interest" description="Disordered" evidence="2">
    <location>
        <begin position="1797"/>
        <end position="1825"/>
    </location>
</feature>
<evidence type="ECO:0000313" key="7">
    <source>
        <dbReference type="RefSeq" id="XP_047737376.1"/>
    </source>
</evidence>
<gene>
    <name evidence="7" type="primary">LOC125178213</name>
</gene>
<feature type="compositionally biased region" description="Polar residues" evidence="2">
    <location>
        <begin position="1642"/>
        <end position="1658"/>
    </location>
</feature>
<dbReference type="Pfam" id="PF25336">
    <property type="entry name" value="C2_SYDE"/>
    <property type="match status" value="1"/>
</dbReference>